<dbReference type="Gene3D" id="2.40.50.320">
    <property type="entry name" value="Copper binding periplasmic protein CusF"/>
    <property type="match status" value="1"/>
</dbReference>
<dbReference type="InterPro" id="IPR021647">
    <property type="entry name" value="CusF_Ec"/>
</dbReference>
<gene>
    <name evidence="1" type="primary">cusF_3</name>
    <name evidence="1" type="ORF">GALL_44810</name>
</gene>
<dbReference type="InterPro" id="IPR042230">
    <property type="entry name" value="CusF_sf"/>
</dbReference>
<accession>A0A1J5T3F4</accession>
<evidence type="ECO:0000313" key="1">
    <source>
        <dbReference type="EMBL" id="OIR14675.1"/>
    </source>
</evidence>
<protein>
    <submittedName>
        <fullName evidence="1">Cation efflux system protein CusF</fullName>
    </submittedName>
</protein>
<comment type="caution">
    <text evidence="1">The sequence shown here is derived from an EMBL/GenBank/DDBJ whole genome shotgun (WGS) entry which is preliminary data.</text>
</comment>
<dbReference type="Pfam" id="PF11604">
    <property type="entry name" value="CusF_Ec"/>
    <property type="match status" value="1"/>
</dbReference>
<dbReference type="EMBL" id="MLJW01000011">
    <property type="protein sequence ID" value="OIR14675.1"/>
    <property type="molecule type" value="Genomic_DNA"/>
</dbReference>
<organism evidence="1">
    <name type="scientific">mine drainage metagenome</name>
    <dbReference type="NCBI Taxonomy" id="410659"/>
    <lineage>
        <taxon>unclassified sequences</taxon>
        <taxon>metagenomes</taxon>
        <taxon>ecological metagenomes</taxon>
    </lineage>
</organism>
<reference evidence="1" key="1">
    <citation type="submission" date="2016-10" db="EMBL/GenBank/DDBJ databases">
        <title>Sequence of Gallionella enrichment culture.</title>
        <authorList>
            <person name="Poehlein A."/>
            <person name="Muehling M."/>
            <person name="Daniel R."/>
        </authorList>
    </citation>
    <scope>NUCLEOTIDE SEQUENCE</scope>
</reference>
<name>A0A1J5T3F4_9ZZZZ</name>
<proteinExistence type="predicted"/>
<sequence length="115" mass="12663">MKTSSLAFILSISAALGMAQAASQDHDMSQHQMTMQPAAEPARHQGIGVLKAVNEQAGKVQIAHEAIADLGWPSMNMWFALNCPLSPDIRVGDTVRFELMQDEKHHWTVVAINRK</sequence>
<dbReference type="AlphaFoldDB" id="A0A1J5T3F4"/>